<evidence type="ECO:0000313" key="3">
    <source>
        <dbReference type="Proteomes" id="UP000218542"/>
    </source>
</evidence>
<dbReference type="PROSITE" id="PS51273">
    <property type="entry name" value="GATASE_TYPE_1"/>
    <property type="match status" value="1"/>
</dbReference>
<sequence length="233" mass="25989">MKVQIIKHIDIEGPGTIGEFLNDDGISYDVIDVFNGEALPDSLSDTSAVIVLGGPMNVYEEDKHPFLKQENEYLKEVIENKLPALGFCLGAQLIAKATGASVKKNPQKEIGWFNVSLTESGFGDPLFQGFHGVFDVFQWHGDTFDIPDGAVRLAESDLCPNQAYRVGSNIYGLQFHVEVTDEMIYQWIDAYRDEVDSLKGIVDPDRIIADTKIKSESYKAQARLFCSNFVKMI</sequence>
<keyword evidence="3" id="KW-1185">Reference proteome</keyword>
<feature type="domain" description="Glutamine amidotransferase" evidence="1">
    <location>
        <begin position="43"/>
        <end position="180"/>
    </location>
</feature>
<dbReference type="Gene3D" id="3.40.50.880">
    <property type="match status" value="1"/>
</dbReference>
<name>A0A286U3S5_9BACT</name>
<comment type="caution">
    <text evidence="2">The sequence shown here is derived from an EMBL/GenBank/DDBJ whole genome shotgun (WGS) entry which is preliminary data.</text>
</comment>
<dbReference type="Pfam" id="PF00117">
    <property type="entry name" value="GATase"/>
    <property type="match status" value="1"/>
</dbReference>
<dbReference type="InterPro" id="IPR017926">
    <property type="entry name" value="GATASE"/>
</dbReference>
<dbReference type="EMBL" id="BAOS01000043">
    <property type="protein sequence ID" value="GAX62783.1"/>
    <property type="molecule type" value="Genomic_DNA"/>
</dbReference>
<dbReference type="CDD" id="cd01741">
    <property type="entry name" value="GATase1_1"/>
    <property type="match status" value="1"/>
</dbReference>
<reference evidence="3" key="1">
    <citation type="journal article" date="2017" name="Environ. Microbiol. Rep.">
        <title>Genetic Diversity of Marine Anaerobic Ammonium-Oxidizing Bacteria as Revealed by Genomic and Proteomic Analyses of 'Candidatus Scalindua japonica'.</title>
        <authorList>
            <person name="Oshiki M."/>
            <person name="Mizuto K."/>
            <person name="Kimura Z."/>
            <person name="Kindaichi T."/>
            <person name="Satoh H."/>
            <person name="Okabe S."/>
        </authorList>
    </citation>
    <scope>NUCLEOTIDE SEQUENCE [LARGE SCALE GENOMIC DNA]</scope>
    <source>
        <strain evidence="3">husup-a2</strain>
    </source>
</reference>
<evidence type="ECO:0000259" key="1">
    <source>
        <dbReference type="Pfam" id="PF00117"/>
    </source>
</evidence>
<dbReference type="AlphaFoldDB" id="A0A286U3S5"/>
<dbReference type="Proteomes" id="UP000218542">
    <property type="component" value="Unassembled WGS sequence"/>
</dbReference>
<gene>
    <name evidence="2" type="ORF">SCALIN_C43_0037</name>
</gene>
<dbReference type="GO" id="GO:0005829">
    <property type="term" value="C:cytosol"/>
    <property type="evidence" value="ECO:0007669"/>
    <property type="project" value="TreeGrafter"/>
</dbReference>
<protein>
    <submittedName>
        <fullName evidence="2">GMP synthase</fullName>
    </submittedName>
</protein>
<dbReference type="RefSeq" id="WP_096896176.1">
    <property type="nucleotide sequence ID" value="NZ_BAOS01000043.1"/>
</dbReference>
<dbReference type="PANTHER" id="PTHR42695">
    <property type="entry name" value="GLUTAMINE AMIDOTRANSFERASE YLR126C-RELATED"/>
    <property type="match status" value="1"/>
</dbReference>
<dbReference type="PANTHER" id="PTHR42695:SF5">
    <property type="entry name" value="GLUTAMINE AMIDOTRANSFERASE YLR126C-RELATED"/>
    <property type="match status" value="1"/>
</dbReference>
<dbReference type="FunFam" id="3.40.50.880:FF:000033">
    <property type="entry name" value="Glutamine amidotransferase class-I"/>
    <property type="match status" value="1"/>
</dbReference>
<dbReference type="SUPFAM" id="SSF52317">
    <property type="entry name" value="Class I glutamine amidotransferase-like"/>
    <property type="match status" value="1"/>
</dbReference>
<accession>A0A286U3S5</accession>
<organism evidence="2 3">
    <name type="scientific">Candidatus Scalindua japonica</name>
    <dbReference type="NCBI Taxonomy" id="1284222"/>
    <lineage>
        <taxon>Bacteria</taxon>
        <taxon>Pseudomonadati</taxon>
        <taxon>Planctomycetota</taxon>
        <taxon>Candidatus Brocadiia</taxon>
        <taxon>Candidatus Brocadiales</taxon>
        <taxon>Candidatus Scalinduaceae</taxon>
        <taxon>Candidatus Scalindua</taxon>
    </lineage>
</organism>
<evidence type="ECO:0000313" key="2">
    <source>
        <dbReference type="EMBL" id="GAX62783.1"/>
    </source>
</evidence>
<dbReference type="OrthoDB" id="9807137at2"/>
<dbReference type="InterPro" id="IPR044992">
    <property type="entry name" value="ChyE-like"/>
</dbReference>
<dbReference type="InterPro" id="IPR029062">
    <property type="entry name" value="Class_I_gatase-like"/>
</dbReference>
<proteinExistence type="predicted"/>